<protein>
    <recommendedName>
        <fullName evidence="1">VWFA domain-containing protein</fullName>
    </recommendedName>
</protein>
<keyword evidence="3" id="KW-1185">Reference proteome</keyword>
<feature type="non-terminal residue" evidence="2">
    <location>
        <position position="163"/>
    </location>
</feature>
<evidence type="ECO:0000313" key="2">
    <source>
        <dbReference type="EMBL" id="CAH3189277.1"/>
    </source>
</evidence>
<accession>A0ABN8SC42</accession>
<dbReference type="InterPro" id="IPR002035">
    <property type="entry name" value="VWF_A"/>
</dbReference>
<comment type="caution">
    <text evidence="2">The sequence shown here is derived from an EMBL/GenBank/DDBJ whole genome shotgun (WGS) entry which is preliminary data.</text>
</comment>
<evidence type="ECO:0000259" key="1">
    <source>
        <dbReference type="PROSITE" id="PS50234"/>
    </source>
</evidence>
<dbReference type="Proteomes" id="UP001159405">
    <property type="component" value="Unassembled WGS sequence"/>
</dbReference>
<evidence type="ECO:0000313" key="3">
    <source>
        <dbReference type="Proteomes" id="UP001159405"/>
    </source>
</evidence>
<sequence>MLVKVLVLFSDGNSENRRGRIIDTYKLRDVEKLMKDTKKINVAGALISNSDNSKRLQDLKVTVSKPDDAITTEFSTLNVNNIADQLADKVKRLVACKVKYTVEVFTPETFVNSEYKLTVRIEGQNNQKTKDQELIDITQVTEGTLRVIKADFFDLDVGSVRTV</sequence>
<reference evidence="2 3" key="1">
    <citation type="submission" date="2022-05" db="EMBL/GenBank/DDBJ databases">
        <authorList>
            <consortium name="Genoscope - CEA"/>
            <person name="William W."/>
        </authorList>
    </citation>
    <scope>NUCLEOTIDE SEQUENCE [LARGE SCALE GENOMIC DNA]</scope>
</reference>
<feature type="domain" description="VWFA" evidence="1">
    <location>
        <begin position="1"/>
        <end position="90"/>
    </location>
</feature>
<dbReference type="PROSITE" id="PS50234">
    <property type="entry name" value="VWFA"/>
    <property type="match status" value="1"/>
</dbReference>
<organism evidence="2 3">
    <name type="scientific">Porites lobata</name>
    <dbReference type="NCBI Taxonomy" id="104759"/>
    <lineage>
        <taxon>Eukaryota</taxon>
        <taxon>Metazoa</taxon>
        <taxon>Cnidaria</taxon>
        <taxon>Anthozoa</taxon>
        <taxon>Hexacorallia</taxon>
        <taxon>Scleractinia</taxon>
        <taxon>Fungiina</taxon>
        <taxon>Poritidae</taxon>
        <taxon>Porites</taxon>
    </lineage>
</organism>
<gene>
    <name evidence="2" type="ORF">PLOB_00043352</name>
</gene>
<name>A0ABN8SC42_9CNID</name>
<proteinExistence type="predicted"/>
<dbReference type="EMBL" id="CALNXK010000702">
    <property type="protein sequence ID" value="CAH3189277.1"/>
    <property type="molecule type" value="Genomic_DNA"/>
</dbReference>